<dbReference type="InterPro" id="IPR036497">
    <property type="entry name" value="GLTP_sf"/>
</dbReference>
<dbReference type="PANTHER" id="PTHR10219">
    <property type="entry name" value="GLYCOLIPID TRANSFER PROTEIN-RELATED"/>
    <property type="match status" value="1"/>
</dbReference>
<dbReference type="Gene3D" id="1.10.3520.10">
    <property type="entry name" value="Glycolipid transfer protein"/>
    <property type="match status" value="1"/>
</dbReference>
<dbReference type="PANTHER" id="PTHR10219:SF43">
    <property type="entry name" value="GLYCOLIPID TRANSFER PROTEIN DOMAIN-CONTAINING PROTEIN"/>
    <property type="match status" value="1"/>
</dbReference>
<feature type="chain" id="PRO_5047008889" description="Glycolipid transfer protein domain-containing protein" evidence="1">
    <location>
        <begin position="22"/>
        <end position="288"/>
    </location>
</feature>
<dbReference type="EMBL" id="CAWYQH010000119">
    <property type="protein sequence ID" value="CAK8690533.1"/>
    <property type="molecule type" value="Genomic_DNA"/>
</dbReference>
<feature type="domain" description="Glycolipid transfer protein" evidence="2">
    <location>
        <begin position="97"/>
        <end position="250"/>
    </location>
</feature>
<evidence type="ECO:0000259" key="2">
    <source>
        <dbReference type="Pfam" id="PF08718"/>
    </source>
</evidence>
<feature type="signal peptide" evidence="1">
    <location>
        <begin position="1"/>
        <end position="21"/>
    </location>
</feature>
<proteinExistence type="predicted"/>
<name>A0ABP0GFH4_CLALP</name>
<dbReference type="Proteomes" id="UP001642483">
    <property type="component" value="Unassembled WGS sequence"/>
</dbReference>
<keyword evidence="4" id="KW-1185">Reference proteome</keyword>
<dbReference type="Pfam" id="PF08718">
    <property type="entry name" value="GLTP"/>
    <property type="match status" value="1"/>
</dbReference>
<sequence length="288" mass="32524">MKNSIAYCILGTLAIIVVLSAFRCSGGPYTTNIKTIHSNEKSVEEFMSAVREKEAQLDSKTTNMGDECPSKGENTFSAANMSVLFQECAKSKRAREVDMDHYLAAWDELIRFLNSMGKAFSFVSSDVVDKVGILRAFRNSADASHYETIKKMIVYEKNNNLINYKEAPSKKVKAYGSRTLLRLHRALKFLLILIGKLARNEDEGKVSVMGYNAYHASPMAEYHPWIVRKAVGLAVYMLPDRPAFIKQLCQDMSEEELAKSMQVCSESMDAIFEYTHALYSKYEVLEIP</sequence>
<keyword evidence="1" id="KW-0732">Signal</keyword>
<gene>
    <name evidence="3" type="ORF">CVLEPA_LOCUS23141</name>
</gene>
<evidence type="ECO:0000313" key="3">
    <source>
        <dbReference type="EMBL" id="CAK8690533.1"/>
    </source>
</evidence>
<comment type="caution">
    <text evidence="3">The sequence shown here is derived from an EMBL/GenBank/DDBJ whole genome shotgun (WGS) entry which is preliminary data.</text>
</comment>
<dbReference type="InterPro" id="IPR014830">
    <property type="entry name" value="Glycolipid_transfer_prot_dom"/>
</dbReference>
<evidence type="ECO:0000313" key="4">
    <source>
        <dbReference type="Proteomes" id="UP001642483"/>
    </source>
</evidence>
<accession>A0ABP0GFH4</accession>
<evidence type="ECO:0000256" key="1">
    <source>
        <dbReference type="SAM" id="SignalP"/>
    </source>
</evidence>
<dbReference type="SUPFAM" id="SSF110004">
    <property type="entry name" value="Glycolipid transfer protein, GLTP"/>
    <property type="match status" value="1"/>
</dbReference>
<reference evidence="3 4" key="1">
    <citation type="submission" date="2024-02" db="EMBL/GenBank/DDBJ databases">
        <authorList>
            <person name="Daric V."/>
            <person name="Darras S."/>
        </authorList>
    </citation>
    <scope>NUCLEOTIDE SEQUENCE [LARGE SCALE GENOMIC DNA]</scope>
</reference>
<protein>
    <recommendedName>
        <fullName evidence="2">Glycolipid transfer protein domain-containing protein</fullName>
    </recommendedName>
</protein>
<organism evidence="3 4">
    <name type="scientific">Clavelina lepadiformis</name>
    <name type="common">Light-bulb sea squirt</name>
    <name type="synonym">Ascidia lepadiformis</name>
    <dbReference type="NCBI Taxonomy" id="159417"/>
    <lineage>
        <taxon>Eukaryota</taxon>
        <taxon>Metazoa</taxon>
        <taxon>Chordata</taxon>
        <taxon>Tunicata</taxon>
        <taxon>Ascidiacea</taxon>
        <taxon>Aplousobranchia</taxon>
        <taxon>Clavelinidae</taxon>
        <taxon>Clavelina</taxon>
    </lineage>
</organism>